<feature type="compositionally biased region" description="Basic and acidic residues" evidence="1">
    <location>
        <begin position="85"/>
        <end position="94"/>
    </location>
</feature>
<feature type="region of interest" description="Disordered" evidence="1">
    <location>
        <begin position="76"/>
        <end position="122"/>
    </location>
</feature>
<dbReference type="EMBL" id="CAFAAV010000257">
    <property type="protein sequence ID" value="CAB4834418.1"/>
    <property type="molecule type" value="Genomic_DNA"/>
</dbReference>
<feature type="region of interest" description="Disordered" evidence="1">
    <location>
        <begin position="1"/>
        <end position="34"/>
    </location>
</feature>
<accession>A0A6J7QUH8</accession>
<sequence length="252" mass="26605">MHGYQPHATRVGRVEAHHQARPARRGDRTGPLVEAPPEVQRHGCIGLEHAAAHAGDHAVGEVGVRVGRGRRGRQFHTAGSAADDGVDHGADDGQRGGPAGCGVERDDWAGHRSGQRLDGRTVDERRRPADVCVAGAALRLLAHLERGDDATVGDQPHTFDGGQAQPAHAGTDAILHGAAADGDEPAQRVLHRDRQCFRNDISGQRHTRVNFPAVRRAATGLQASGQTLVVLRQVAASGSPHDHVAVGPRGLE</sequence>
<feature type="compositionally biased region" description="Basic and acidic residues" evidence="1">
    <location>
        <begin position="12"/>
        <end position="28"/>
    </location>
</feature>
<protein>
    <submittedName>
        <fullName evidence="3">Unannotated protein</fullName>
    </submittedName>
</protein>
<evidence type="ECO:0000313" key="2">
    <source>
        <dbReference type="EMBL" id="CAB4834418.1"/>
    </source>
</evidence>
<reference evidence="3" key="1">
    <citation type="submission" date="2020-05" db="EMBL/GenBank/DDBJ databases">
        <authorList>
            <person name="Chiriac C."/>
            <person name="Salcher M."/>
            <person name="Ghai R."/>
            <person name="Kavagutti S V."/>
        </authorList>
    </citation>
    <scope>NUCLEOTIDE SEQUENCE</scope>
</reference>
<evidence type="ECO:0000313" key="3">
    <source>
        <dbReference type="EMBL" id="CAB5018062.1"/>
    </source>
</evidence>
<gene>
    <name evidence="2" type="ORF">UFOPK3099_02522</name>
    <name evidence="3" type="ORF">UFOPK3931_03190</name>
</gene>
<name>A0A6J7QUH8_9ZZZZ</name>
<evidence type="ECO:0000256" key="1">
    <source>
        <dbReference type="SAM" id="MobiDB-lite"/>
    </source>
</evidence>
<proteinExistence type="predicted"/>
<organism evidence="3">
    <name type="scientific">freshwater metagenome</name>
    <dbReference type="NCBI Taxonomy" id="449393"/>
    <lineage>
        <taxon>unclassified sequences</taxon>
        <taxon>metagenomes</taxon>
        <taxon>ecological metagenomes</taxon>
    </lineage>
</organism>
<dbReference type="EMBL" id="CAFBOL010000146">
    <property type="protein sequence ID" value="CAB5018062.1"/>
    <property type="molecule type" value="Genomic_DNA"/>
</dbReference>
<feature type="compositionally biased region" description="Basic and acidic residues" evidence="1">
    <location>
        <begin position="103"/>
        <end position="122"/>
    </location>
</feature>
<dbReference type="AlphaFoldDB" id="A0A6J7QUH8"/>